<reference evidence="2" key="1">
    <citation type="submission" date="2025-08" db="UniProtKB">
        <authorList>
            <consortium name="Ensembl"/>
        </authorList>
    </citation>
    <scope>IDENTIFICATION</scope>
</reference>
<dbReference type="Proteomes" id="UP000694521">
    <property type="component" value="Unplaced"/>
</dbReference>
<proteinExistence type="predicted"/>
<keyword evidence="3" id="KW-1185">Reference proteome</keyword>
<organism evidence="2 3">
    <name type="scientific">Anser cygnoides</name>
    <name type="common">Swan goose</name>
    <dbReference type="NCBI Taxonomy" id="8845"/>
    <lineage>
        <taxon>Eukaryota</taxon>
        <taxon>Metazoa</taxon>
        <taxon>Chordata</taxon>
        <taxon>Craniata</taxon>
        <taxon>Vertebrata</taxon>
        <taxon>Euteleostomi</taxon>
        <taxon>Archelosauria</taxon>
        <taxon>Archosauria</taxon>
        <taxon>Dinosauria</taxon>
        <taxon>Saurischia</taxon>
        <taxon>Theropoda</taxon>
        <taxon>Coelurosauria</taxon>
        <taxon>Aves</taxon>
        <taxon>Neognathae</taxon>
        <taxon>Galloanserae</taxon>
        <taxon>Anseriformes</taxon>
        <taxon>Anatidae</taxon>
        <taxon>Anserinae</taxon>
        <taxon>Anser</taxon>
    </lineage>
</organism>
<feature type="transmembrane region" description="Helical" evidence="1">
    <location>
        <begin position="49"/>
        <end position="68"/>
    </location>
</feature>
<evidence type="ECO:0000256" key="1">
    <source>
        <dbReference type="SAM" id="Phobius"/>
    </source>
</evidence>
<feature type="transmembrane region" description="Helical" evidence="1">
    <location>
        <begin position="99"/>
        <end position="120"/>
    </location>
</feature>
<reference evidence="2" key="2">
    <citation type="submission" date="2025-09" db="UniProtKB">
        <authorList>
            <consortium name="Ensembl"/>
        </authorList>
    </citation>
    <scope>IDENTIFICATION</scope>
</reference>
<evidence type="ECO:0000313" key="3">
    <source>
        <dbReference type="Proteomes" id="UP000694521"/>
    </source>
</evidence>
<protein>
    <submittedName>
        <fullName evidence="2">Uncharacterized protein</fullName>
    </submittedName>
</protein>
<keyword evidence="1" id="KW-0812">Transmembrane</keyword>
<name>A0A8B9DML0_ANSCY</name>
<keyword evidence="1" id="KW-1133">Transmembrane helix</keyword>
<sequence length="169" mass="19427">HPYWSPACNAIHFLAFSRIPLFCDGDVSPIFSPYLVLWPHWSYADSQRYSAFLSTHILFLPTFTLLSFTDPSLQVDPLILPQFLCFRGGHKEDRATLILFPWVSLTTNILLGYTVSAMILTNTLHIRLSIAISTLNHDNRSFHLMSPRFLYCDSMNLPLVILSRLCMNY</sequence>
<accession>A0A8B9DML0</accession>
<dbReference type="AlphaFoldDB" id="A0A8B9DML0"/>
<keyword evidence="1" id="KW-0472">Membrane</keyword>
<evidence type="ECO:0000313" key="2">
    <source>
        <dbReference type="Ensembl" id="ENSACDP00005007543.1"/>
    </source>
</evidence>
<dbReference type="Ensembl" id="ENSACDT00005009077.1">
    <property type="protein sequence ID" value="ENSACDP00005007543.1"/>
    <property type="gene ID" value="ENSACDG00005005533.1"/>
</dbReference>